<reference evidence="1" key="1">
    <citation type="submission" date="2020-06" db="EMBL/GenBank/DDBJ databases">
        <authorList>
            <person name="Li T."/>
            <person name="Hu X."/>
            <person name="Zhang T."/>
            <person name="Song X."/>
            <person name="Zhang H."/>
            <person name="Dai N."/>
            <person name="Sheng W."/>
            <person name="Hou X."/>
            <person name="Wei L."/>
        </authorList>
    </citation>
    <scope>NUCLEOTIDE SEQUENCE</scope>
    <source>
        <strain evidence="1">G02</strain>
        <tissue evidence="1">Leaf</tissue>
    </source>
</reference>
<evidence type="ECO:0000313" key="1">
    <source>
        <dbReference type="EMBL" id="KAL0361388.1"/>
    </source>
</evidence>
<sequence length="82" mass="9188">MQGVLNLKAGQTQPRLTERSFKRSIPLFRRAASTAIANGSPSSLQVLSRRQGFICTAPRKQDDLRWSFRAPNELPSECPNCE</sequence>
<organism evidence="1">
    <name type="scientific">Sesamum radiatum</name>
    <name type="common">Black benniseed</name>
    <dbReference type="NCBI Taxonomy" id="300843"/>
    <lineage>
        <taxon>Eukaryota</taxon>
        <taxon>Viridiplantae</taxon>
        <taxon>Streptophyta</taxon>
        <taxon>Embryophyta</taxon>
        <taxon>Tracheophyta</taxon>
        <taxon>Spermatophyta</taxon>
        <taxon>Magnoliopsida</taxon>
        <taxon>eudicotyledons</taxon>
        <taxon>Gunneridae</taxon>
        <taxon>Pentapetalae</taxon>
        <taxon>asterids</taxon>
        <taxon>lamiids</taxon>
        <taxon>Lamiales</taxon>
        <taxon>Pedaliaceae</taxon>
        <taxon>Sesamum</taxon>
    </lineage>
</organism>
<dbReference type="EMBL" id="JACGWJ010000016">
    <property type="protein sequence ID" value="KAL0361388.1"/>
    <property type="molecule type" value="Genomic_DNA"/>
</dbReference>
<reference evidence="1" key="2">
    <citation type="journal article" date="2024" name="Plant">
        <title>Genomic evolution and insights into agronomic trait innovations of Sesamum species.</title>
        <authorList>
            <person name="Miao H."/>
            <person name="Wang L."/>
            <person name="Qu L."/>
            <person name="Liu H."/>
            <person name="Sun Y."/>
            <person name="Le M."/>
            <person name="Wang Q."/>
            <person name="Wei S."/>
            <person name="Zheng Y."/>
            <person name="Lin W."/>
            <person name="Duan Y."/>
            <person name="Cao H."/>
            <person name="Xiong S."/>
            <person name="Wang X."/>
            <person name="Wei L."/>
            <person name="Li C."/>
            <person name="Ma Q."/>
            <person name="Ju M."/>
            <person name="Zhao R."/>
            <person name="Li G."/>
            <person name="Mu C."/>
            <person name="Tian Q."/>
            <person name="Mei H."/>
            <person name="Zhang T."/>
            <person name="Gao T."/>
            <person name="Zhang H."/>
        </authorList>
    </citation>
    <scope>NUCLEOTIDE SEQUENCE</scope>
    <source>
        <strain evidence="1">G02</strain>
    </source>
</reference>
<dbReference type="AlphaFoldDB" id="A0AAW2Q191"/>
<name>A0AAW2Q191_SESRA</name>
<gene>
    <name evidence="1" type="ORF">Sradi_3823300</name>
</gene>
<comment type="caution">
    <text evidence="1">The sequence shown here is derived from an EMBL/GenBank/DDBJ whole genome shotgun (WGS) entry which is preliminary data.</text>
</comment>
<protein>
    <submittedName>
        <fullName evidence="1">Uncharacterized protein</fullName>
    </submittedName>
</protein>
<proteinExistence type="predicted"/>
<accession>A0AAW2Q191</accession>